<dbReference type="GO" id="GO:0016787">
    <property type="term" value="F:hydrolase activity"/>
    <property type="evidence" value="ECO:0007669"/>
    <property type="project" value="UniProtKB-KW"/>
</dbReference>
<comment type="caution">
    <text evidence="2">The sequence shown here is derived from an EMBL/GenBank/DDBJ whole genome shotgun (WGS) entry which is preliminary data.</text>
</comment>
<sequence length="295" mass="31942">MAKGGRPSAPTAQATGILVGFPTPSPTMTENPTDRWLAPGEPPPFTQHNLTGASPCVLLCDHASNRVPQRLNALGLPASELERHIAWDIGIRGVALQLSQLLDAPLFVSGYSRLVIDCNRPLSSPGSIAETSDGTVIAANQGLTAQERAERAAVFFHPYHDAIRALLDQRQAEGRPTLLFSVHSFTDQFGGQRRPWHVGLAYHRDRRVGPALIEALRRDPALCVGDNEPYAVSDASDYAIPVHGERRELPCALVEIRQDLLADEPSQHLWAGRLAEALRTVLPGILLPAAPRIAS</sequence>
<name>Q08S48_STIAD</name>
<dbReference type="Pfam" id="PF05013">
    <property type="entry name" value="FGase"/>
    <property type="match status" value="1"/>
</dbReference>
<gene>
    <name evidence="2" type="ORF">STIAU_8230</name>
</gene>
<evidence type="ECO:0000313" key="2">
    <source>
        <dbReference type="EMBL" id="EAU63312.1"/>
    </source>
</evidence>
<dbReference type="Proteomes" id="UP000032702">
    <property type="component" value="Unassembled WGS sequence"/>
</dbReference>
<feature type="region of interest" description="Disordered" evidence="1">
    <location>
        <begin position="1"/>
        <end position="47"/>
    </location>
</feature>
<dbReference type="Gene3D" id="3.40.630.40">
    <property type="entry name" value="Zn-dependent exopeptidases"/>
    <property type="match status" value="1"/>
</dbReference>
<dbReference type="PIRSF" id="PIRSF029730">
    <property type="entry name" value="UCP029730"/>
    <property type="match status" value="1"/>
</dbReference>
<dbReference type="PATRIC" id="fig|378806.16.peg.2191"/>
<organism evidence="2 3">
    <name type="scientific">Stigmatella aurantiaca (strain DW4/3-1)</name>
    <dbReference type="NCBI Taxonomy" id="378806"/>
    <lineage>
        <taxon>Bacteria</taxon>
        <taxon>Pseudomonadati</taxon>
        <taxon>Myxococcota</taxon>
        <taxon>Myxococcia</taxon>
        <taxon>Myxococcales</taxon>
        <taxon>Cystobacterineae</taxon>
        <taxon>Archangiaceae</taxon>
        <taxon>Stigmatella</taxon>
    </lineage>
</organism>
<keyword evidence="2" id="KW-0378">Hydrolase</keyword>
<evidence type="ECO:0000313" key="3">
    <source>
        <dbReference type="Proteomes" id="UP000032702"/>
    </source>
</evidence>
<proteinExistence type="predicted"/>
<dbReference type="InterPro" id="IPR007709">
    <property type="entry name" value="N-FG_amidohydro"/>
</dbReference>
<evidence type="ECO:0000256" key="1">
    <source>
        <dbReference type="SAM" id="MobiDB-lite"/>
    </source>
</evidence>
<accession>Q08S48</accession>
<reference evidence="2 3" key="1">
    <citation type="submission" date="2006-04" db="EMBL/GenBank/DDBJ databases">
        <authorList>
            <person name="Nierman W.C."/>
        </authorList>
    </citation>
    <scope>NUCLEOTIDE SEQUENCE [LARGE SCALE GENOMIC DNA]</scope>
    <source>
        <strain evidence="2 3">DW4/3-1</strain>
    </source>
</reference>
<dbReference type="SUPFAM" id="SSF53187">
    <property type="entry name" value="Zn-dependent exopeptidases"/>
    <property type="match status" value="1"/>
</dbReference>
<dbReference type="EMBL" id="AAMD01000170">
    <property type="protein sequence ID" value="EAU63312.1"/>
    <property type="molecule type" value="Genomic_DNA"/>
</dbReference>
<dbReference type="InterPro" id="IPR011227">
    <property type="entry name" value="UCP029730"/>
</dbReference>
<protein>
    <submittedName>
        <fullName evidence="2">N-formylglutamate amidohydrolase</fullName>
    </submittedName>
</protein>
<dbReference type="AlphaFoldDB" id="Q08S48"/>